<dbReference type="PANTHER" id="PTHR10539">
    <property type="entry name" value="26S PROTEASOME NON-ATPASE REGULATORY SUBUNIT 13"/>
    <property type="match status" value="1"/>
</dbReference>
<dbReference type="InterPro" id="IPR035298">
    <property type="entry name" value="PSMD13"/>
</dbReference>
<organism evidence="10">
    <name type="scientific">Aceria tosichella</name>
    <name type="common">wheat curl mite</name>
    <dbReference type="NCBI Taxonomy" id="561515"/>
    <lineage>
        <taxon>Eukaryota</taxon>
        <taxon>Metazoa</taxon>
        <taxon>Ecdysozoa</taxon>
        <taxon>Arthropoda</taxon>
        <taxon>Chelicerata</taxon>
        <taxon>Arachnida</taxon>
        <taxon>Acari</taxon>
        <taxon>Acariformes</taxon>
        <taxon>Trombidiformes</taxon>
        <taxon>Prostigmata</taxon>
        <taxon>Eupodina</taxon>
        <taxon>Eriophyoidea</taxon>
        <taxon>Eriophyidae</taxon>
        <taxon>Eriophyinae</taxon>
        <taxon>Aceriini</taxon>
        <taxon>Aceria</taxon>
    </lineage>
</organism>
<dbReference type="GO" id="GO:0005634">
    <property type="term" value="C:nucleus"/>
    <property type="evidence" value="ECO:0007669"/>
    <property type="project" value="TreeGrafter"/>
</dbReference>
<dbReference type="GO" id="GO:0005829">
    <property type="term" value="C:cytosol"/>
    <property type="evidence" value="ECO:0007669"/>
    <property type="project" value="TreeGrafter"/>
</dbReference>
<dbReference type="SUPFAM" id="SSF46785">
    <property type="entry name" value="Winged helix' DNA-binding domain"/>
    <property type="match status" value="1"/>
</dbReference>
<comment type="subunit">
    <text evidence="3">Component of the 19S proteasome regulatory particle complex. The 26S proteasome consists of a 20S core particle (CP) and two 19S regulatory subunits (RP). The regulatory particle is made of a lid composed of 9 subunits including PSMD13, a base containing 6 ATPases and few additional components.</text>
</comment>
<gene>
    <name evidence="10" type="primary">Psmd13</name>
    <name evidence="10" type="ORF">g.13045</name>
</gene>
<evidence type="ECO:0000313" key="10">
    <source>
        <dbReference type="EMBL" id="MDE50562.1"/>
    </source>
</evidence>
<evidence type="ECO:0000256" key="6">
    <source>
        <dbReference type="ARBA" id="ARBA00029749"/>
    </source>
</evidence>
<dbReference type="EMBL" id="GGYP01005791">
    <property type="protein sequence ID" value="MDE50562.1"/>
    <property type="molecule type" value="Transcribed_RNA"/>
</dbReference>
<evidence type="ECO:0000256" key="8">
    <source>
        <dbReference type="ARBA" id="ARBA00032323"/>
    </source>
</evidence>
<dbReference type="Pfam" id="PF22037">
    <property type="entry name" value="PSD13_N"/>
    <property type="match status" value="1"/>
</dbReference>
<evidence type="ECO:0000256" key="2">
    <source>
        <dbReference type="ARBA" id="ARBA00006207"/>
    </source>
</evidence>
<dbReference type="InterPro" id="IPR054179">
    <property type="entry name" value="PSD13_N"/>
</dbReference>
<evidence type="ECO:0000256" key="7">
    <source>
        <dbReference type="ARBA" id="ARBA00031303"/>
    </source>
</evidence>
<name>A0A6G1SKS6_9ACAR</name>
<protein>
    <recommendedName>
        <fullName evidence="4">26S proteasome non-ATPase regulatory subunit 13</fullName>
    </recommendedName>
    <alternativeName>
        <fullName evidence="6">26S proteasome regulatory subunit RPN9</fullName>
    </alternativeName>
    <alternativeName>
        <fullName evidence="8">26S proteasome regulatory subunit S11</fullName>
    </alternativeName>
    <alternativeName>
        <fullName evidence="7">26S proteasome regulatory subunit p40.5</fullName>
    </alternativeName>
</protein>
<dbReference type="PANTHER" id="PTHR10539:SF0">
    <property type="entry name" value="26S PROTEASOME NON-ATPASE REGULATORY SUBUNIT 13"/>
    <property type="match status" value="1"/>
</dbReference>
<dbReference type="InterPro" id="IPR036390">
    <property type="entry name" value="WH_DNA-bd_sf"/>
</dbReference>
<dbReference type="GO" id="GO:0008541">
    <property type="term" value="C:proteasome regulatory particle, lid subcomplex"/>
    <property type="evidence" value="ECO:0007669"/>
    <property type="project" value="TreeGrafter"/>
</dbReference>
<evidence type="ECO:0000259" key="9">
    <source>
        <dbReference type="PROSITE" id="PS50250"/>
    </source>
</evidence>
<evidence type="ECO:0000256" key="5">
    <source>
        <dbReference type="ARBA" id="ARBA00022942"/>
    </source>
</evidence>
<dbReference type="AlphaFoldDB" id="A0A6G1SKS6"/>
<reference evidence="10" key="1">
    <citation type="submission" date="2018-10" db="EMBL/GenBank/DDBJ databases">
        <title>Transcriptome assembly of Aceria tosichella (Wheat curl mite) Type 2.</title>
        <authorList>
            <person name="Scully E.D."/>
            <person name="Geib S.M."/>
            <person name="Palmer N.A."/>
            <person name="Gupta A.K."/>
            <person name="Sarath G."/>
            <person name="Tatineni S."/>
        </authorList>
    </citation>
    <scope>NUCLEOTIDE SEQUENCE</scope>
    <source>
        <strain evidence="10">LincolnNE</strain>
    </source>
</reference>
<dbReference type="SMART" id="SM00088">
    <property type="entry name" value="PINT"/>
    <property type="match status" value="1"/>
</dbReference>
<comment type="function">
    <text evidence="1">Component of the 26S proteasome, a multiprotein complex involved in the ATP-dependent degradation of ubiquitinated proteins. This complex plays a key role in the maintenance of protein homeostasis by removing misfolded or damaged proteins, which could impair cellular functions, and by removing proteins whose functions are no longer required. Therefore, the proteasome participates in numerous cellular processes, including cell cycle progression, apoptosis, or DNA damage repair.</text>
</comment>
<dbReference type="GO" id="GO:0006511">
    <property type="term" value="P:ubiquitin-dependent protein catabolic process"/>
    <property type="evidence" value="ECO:0007669"/>
    <property type="project" value="TreeGrafter"/>
</dbReference>
<keyword evidence="5 10" id="KW-0647">Proteasome</keyword>
<dbReference type="GO" id="GO:0005198">
    <property type="term" value="F:structural molecule activity"/>
    <property type="evidence" value="ECO:0007669"/>
    <property type="project" value="TreeGrafter"/>
</dbReference>
<evidence type="ECO:0000256" key="1">
    <source>
        <dbReference type="ARBA" id="ARBA00002362"/>
    </source>
</evidence>
<dbReference type="PROSITE" id="PS50250">
    <property type="entry name" value="PCI"/>
    <property type="match status" value="1"/>
</dbReference>
<dbReference type="InterPro" id="IPR000717">
    <property type="entry name" value="PCI_dom"/>
</dbReference>
<evidence type="ECO:0000256" key="3">
    <source>
        <dbReference type="ARBA" id="ARBA00011441"/>
    </source>
</evidence>
<evidence type="ECO:0000256" key="4">
    <source>
        <dbReference type="ARBA" id="ARBA00015732"/>
    </source>
</evidence>
<dbReference type="Pfam" id="PF01399">
    <property type="entry name" value="PCI"/>
    <property type="match status" value="1"/>
</dbReference>
<sequence>MLPVVAYLQQQQQARPEHAQWFATFEELHTKKLWHQLSTKIFEYIEKAPGNKDLLSFYQNFVADFEMKMNPLLLVDFASKVVAQIDNPVACIELIETLKPKVKSNKMASVLCSIIIGEQSQIKNDTATVEKLLEDLSTEIDDVDGVTPVHARYYLLASDHFKKIGDHCKYYRNSLRYLGCLSDTDDTFKNPGPAQLERAFTMALAALLGDEIYNFGELLQHPIINCIDASKRWVVELLGAFNSGDLAKYEALQPQWSTQPDLVAHSLELRKKITLMCLMEMTFRSHDGILTFQEIANYARIDQTDVEMLVMRALSLKLVKGIIDQVGGVVHLWWVQPRVLNKAQILSLRSRLDTLCKDVETMEKLLVSKAQEIIG</sequence>
<proteinExistence type="inferred from homology"/>
<comment type="similarity">
    <text evidence="2">Belongs to the proteasome subunit S11 family.</text>
</comment>
<feature type="domain" description="PCI" evidence="9">
    <location>
        <begin position="173"/>
        <end position="337"/>
    </location>
</feature>
<accession>A0A6G1SKS6</accession>